<dbReference type="AlphaFoldDB" id="A0A158IXW4"/>
<proteinExistence type="predicted"/>
<keyword evidence="2" id="KW-1185">Reference proteome</keyword>
<organism evidence="1 2">
    <name type="scientific">Caballeronia choica</name>
    <dbReference type="NCBI Taxonomy" id="326476"/>
    <lineage>
        <taxon>Bacteria</taxon>
        <taxon>Pseudomonadati</taxon>
        <taxon>Pseudomonadota</taxon>
        <taxon>Betaproteobacteria</taxon>
        <taxon>Burkholderiales</taxon>
        <taxon>Burkholderiaceae</taxon>
        <taxon>Caballeronia</taxon>
    </lineage>
</organism>
<evidence type="ECO:0000313" key="1">
    <source>
        <dbReference type="EMBL" id="SAL60920.1"/>
    </source>
</evidence>
<comment type="caution">
    <text evidence="1">The sequence shown here is derived from an EMBL/GenBank/DDBJ whole genome shotgun (WGS) entry which is preliminary data.</text>
</comment>
<evidence type="ECO:0000313" key="2">
    <source>
        <dbReference type="Proteomes" id="UP000054770"/>
    </source>
</evidence>
<protein>
    <submittedName>
        <fullName evidence="1">Uncharacterized protein</fullName>
    </submittedName>
</protein>
<dbReference type="EMBL" id="FCON02000030">
    <property type="protein sequence ID" value="SAL60920.1"/>
    <property type="molecule type" value="Genomic_DNA"/>
</dbReference>
<accession>A0A158IXW4</accession>
<gene>
    <name evidence="1" type="ORF">AWB68_03131</name>
</gene>
<reference evidence="1" key="1">
    <citation type="submission" date="2016-01" db="EMBL/GenBank/DDBJ databases">
        <authorList>
            <person name="Peeters C."/>
        </authorList>
    </citation>
    <scope>NUCLEOTIDE SEQUENCE [LARGE SCALE GENOMIC DNA]</scope>
    <source>
        <strain evidence="1">LMG 22940</strain>
    </source>
</reference>
<dbReference type="Proteomes" id="UP000054770">
    <property type="component" value="Unassembled WGS sequence"/>
</dbReference>
<name>A0A158IXW4_9BURK</name>
<sequence>MVESGMPGGAAHAFHAKGWEPRGIAPPAASGIGVTFSHYHVSKAILYEEVCMLFELSGQTEQFRVR</sequence>